<reference evidence="2" key="1">
    <citation type="journal article" date="2006" name="Proc. Natl. Acad. Sci. U.S.A.">
        <title>The complete genome of Rhodococcus sp. RHA1 provides insights into a catabolic powerhouse.</title>
        <authorList>
            <person name="McLeod M.P."/>
            <person name="Warren R.L."/>
            <person name="Hsiao W.W.L."/>
            <person name="Araki N."/>
            <person name="Myhre M."/>
            <person name="Fernandes C."/>
            <person name="Miyazawa D."/>
            <person name="Wong W."/>
            <person name="Lillquist A.L."/>
            <person name="Wang D."/>
            <person name="Dosanjh M."/>
            <person name="Hara H."/>
            <person name="Petrescu A."/>
            <person name="Morin R.D."/>
            <person name="Yang G."/>
            <person name="Stott J.M."/>
            <person name="Schein J.E."/>
            <person name="Shin H."/>
            <person name="Smailus D."/>
            <person name="Siddiqui A.S."/>
            <person name="Marra M.A."/>
            <person name="Jones S.J.M."/>
            <person name="Holt R."/>
            <person name="Brinkman F.S.L."/>
            <person name="Miyauchi K."/>
            <person name="Fukuda M."/>
            <person name="Davies J.E."/>
            <person name="Mohn W.W."/>
            <person name="Eltis L.D."/>
        </authorList>
    </citation>
    <scope>NUCLEOTIDE SEQUENCE [LARGE SCALE GENOMIC DNA]</scope>
    <source>
        <strain evidence="2">RHA1</strain>
    </source>
</reference>
<dbReference type="HOGENOM" id="CLU_2357823_0_0_11"/>
<evidence type="ECO:0000313" key="2">
    <source>
        <dbReference type="Proteomes" id="UP000008710"/>
    </source>
</evidence>
<dbReference type="Proteomes" id="UP000008710">
    <property type="component" value="Chromosome"/>
</dbReference>
<accession>Q0SJE4</accession>
<proteinExistence type="predicted"/>
<protein>
    <submittedName>
        <fullName evidence="1">Uncharacterized protein</fullName>
    </submittedName>
</protein>
<dbReference type="KEGG" id="rha:RHA1_ro00506"/>
<organism evidence="1 2">
    <name type="scientific">Rhodococcus jostii (strain RHA1)</name>
    <dbReference type="NCBI Taxonomy" id="101510"/>
    <lineage>
        <taxon>Bacteria</taxon>
        <taxon>Bacillati</taxon>
        <taxon>Actinomycetota</taxon>
        <taxon>Actinomycetes</taxon>
        <taxon>Mycobacteriales</taxon>
        <taxon>Nocardiaceae</taxon>
        <taxon>Rhodococcus</taxon>
    </lineage>
</organism>
<gene>
    <name evidence="1" type="ordered locus">RHA1_ro00506</name>
</gene>
<evidence type="ECO:0000313" key="1">
    <source>
        <dbReference type="EMBL" id="ABG92342.1"/>
    </source>
</evidence>
<sequence length="96" mass="9685">MPATVNDPSSSNTGAILTPVIRSTNANTPLDVLVLAAAARSLVSSIPPLSRTSATRDSGAVPTSDHVTTTLSVSSQKFAGSKPFAPQLVVPEASAL</sequence>
<name>Q0SJE4_RHOJR</name>
<dbReference type="EMBL" id="CP000431">
    <property type="protein sequence ID" value="ABG92342.1"/>
    <property type="molecule type" value="Genomic_DNA"/>
</dbReference>
<dbReference type="AlphaFoldDB" id="Q0SJE4"/>